<dbReference type="EMBL" id="CP025299">
    <property type="protein sequence ID" value="AUG30355.1"/>
    <property type="molecule type" value="Genomic_DNA"/>
</dbReference>
<organism evidence="1 2">
    <name type="scientific">Microbacterium hominis</name>
    <dbReference type="NCBI Taxonomy" id="162426"/>
    <lineage>
        <taxon>Bacteria</taxon>
        <taxon>Bacillati</taxon>
        <taxon>Actinomycetota</taxon>
        <taxon>Actinomycetes</taxon>
        <taxon>Micrococcales</taxon>
        <taxon>Microbacteriaceae</taxon>
        <taxon>Microbacterium</taxon>
    </lineage>
</organism>
<reference evidence="1 2" key="1">
    <citation type="submission" date="2017-12" db="EMBL/GenBank/DDBJ databases">
        <title>Isolation and characterization of estrogens degradatiion strain Microbacterium hominis SJTG1.</title>
        <authorList>
            <person name="Xiong W."/>
            <person name="Yin C."/>
            <person name="Zheng D."/>
            <person name="Liang R."/>
        </authorList>
    </citation>
    <scope>NUCLEOTIDE SEQUENCE [LARGE SCALE GENOMIC DNA]</scope>
    <source>
        <strain evidence="1 2">SJTG1</strain>
    </source>
</reference>
<gene>
    <name evidence="1" type="ORF">CXR34_13460</name>
</gene>
<sequence>MAGSTDFPPDYIIDAIPGARELASAHFDARVELAKAAEALTTAREEAAELSLSGNLVSPSRAPGVPRADWQAAVDRYHDRSDDVRMAEHALTAARERLQSHVDAGMATEEFAAQHEKLLADAHRAANRALATLRTQLTQRDKLLAAVGRRARLRTEWYGIDNALHDVTEYVTAGYEVLDNFEARAVRMLDNTIMLPEDKGRFVARVRALDVADIATDEKLATLKREFNL</sequence>
<proteinExistence type="predicted"/>
<dbReference type="Proteomes" id="UP000233276">
    <property type="component" value="Chromosome"/>
</dbReference>
<accession>A0A2K9D9T4</accession>
<evidence type="ECO:0000313" key="1">
    <source>
        <dbReference type="EMBL" id="AUG30355.1"/>
    </source>
</evidence>
<dbReference type="AlphaFoldDB" id="A0A2K9D9T4"/>
<dbReference type="RefSeq" id="WP_101306677.1">
    <property type="nucleotide sequence ID" value="NZ_CP025299.1"/>
</dbReference>
<protein>
    <submittedName>
        <fullName evidence="1">Uncharacterized protein</fullName>
    </submittedName>
</protein>
<name>A0A2K9D9T4_9MICO</name>
<dbReference type="KEGG" id="mhos:CXR34_13460"/>
<evidence type="ECO:0000313" key="2">
    <source>
        <dbReference type="Proteomes" id="UP000233276"/>
    </source>
</evidence>